<organism evidence="4 5">
    <name type="scientific">Streptomyces tagetis</name>
    <dbReference type="NCBI Taxonomy" id="2820809"/>
    <lineage>
        <taxon>Bacteria</taxon>
        <taxon>Bacillati</taxon>
        <taxon>Actinomycetota</taxon>
        <taxon>Actinomycetes</taxon>
        <taxon>Kitasatosporales</taxon>
        <taxon>Streptomycetaceae</taxon>
        <taxon>Streptomyces</taxon>
    </lineage>
</organism>
<evidence type="ECO:0000256" key="3">
    <source>
        <dbReference type="SAM" id="MobiDB-lite"/>
    </source>
</evidence>
<dbReference type="InterPro" id="IPR038286">
    <property type="entry name" value="IPK_sf"/>
</dbReference>
<dbReference type="Proteomes" id="UP000677875">
    <property type="component" value="Unassembled WGS sequence"/>
</dbReference>
<dbReference type="Pfam" id="PF03770">
    <property type="entry name" value="IPK"/>
    <property type="match status" value="1"/>
</dbReference>
<dbReference type="SUPFAM" id="SSF56104">
    <property type="entry name" value="SAICAR synthase-like"/>
    <property type="match status" value="1"/>
</dbReference>
<dbReference type="Gene3D" id="3.30.470.160">
    <property type="entry name" value="Inositol polyphosphate kinase"/>
    <property type="match status" value="1"/>
</dbReference>
<feature type="region of interest" description="Disordered" evidence="3">
    <location>
        <begin position="322"/>
        <end position="355"/>
    </location>
</feature>
<sequence>MATPAEPTYREEAFPSIDEAEAAAVGEGRRSASPEPDVNQGGHGGIRALGDARRILEKPAPYDSVENEFYRRVRAGEYPEFTPVVPASYTADQVRGMLGGELSAAESAGLDDGNCVYLQNITSDLDQAKTLDTKIGRSTTSYRENRAQQDKSAWDAGLKSFKFVFGADLVTGSTLRGWRVVAGTDAGGNRLLDGMQSQQILSRFSDDPAVWDRMIGKMKEIRTAADSSELGFVAASVFSVHGTRNGETRVDAKLIDFAHVIDARNPFKSPPPSAESSPRLGGAPAARDLTSAGNKYRDRFVSGMDALIADATRIRATKAARAAMAPASGQTQSSAAAPAAVAQTAKNVKSTGPRR</sequence>
<evidence type="ECO:0000256" key="1">
    <source>
        <dbReference type="ARBA" id="ARBA00022679"/>
    </source>
</evidence>
<gene>
    <name evidence="4" type="ORF">J5Y05_13405</name>
</gene>
<feature type="region of interest" description="Disordered" evidence="3">
    <location>
        <begin position="265"/>
        <end position="289"/>
    </location>
</feature>
<evidence type="ECO:0000313" key="5">
    <source>
        <dbReference type="Proteomes" id="UP000677875"/>
    </source>
</evidence>
<keyword evidence="1" id="KW-0808">Transferase</keyword>
<dbReference type="RefSeq" id="WP_210871939.1">
    <property type="nucleotide sequence ID" value="NZ_JAGPNL010000003.1"/>
</dbReference>
<feature type="region of interest" description="Disordered" evidence="3">
    <location>
        <begin position="1"/>
        <end position="46"/>
    </location>
</feature>
<dbReference type="EMBL" id="JAGPNL010000003">
    <property type="protein sequence ID" value="MBQ0827499.1"/>
    <property type="molecule type" value="Genomic_DNA"/>
</dbReference>
<dbReference type="GO" id="GO:0016301">
    <property type="term" value="F:kinase activity"/>
    <property type="evidence" value="ECO:0007669"/>
    <property type="project" value="UniProtKB-KW"/>
</dbReference>
<feature type="compositionally biased region" description="Polar residues" evidence="3">
    <location>
        <begin position="346"/>
        <end position="355"/>
    </location>
</feature>
<reference evidence="4" key="1">
    <citation type="submission" date="2021-04" db="EMBL/GenBank/DDBJ databases">
        <title>Genome seq and assembly of Streptomyces sp. RG38.</title>
        <authorList>
            <person name="Chhetri G."/>
        </authorList>
    </citation>
    <scope>NUCLEOTIDE SEQUENCE</scope>
    <source>
        <strain evidence="4">RG38</strain>
    </source>
</reference>
<dbReference type="AlphaFoldDB" id="A0A941AYI5"/>
<dbReference type="GO" id="GO:0032958">
    <property type="term" value="P:inositol phosphate biosynthetic process"/>
    <property type="evidence" value="ECO:0007669"/>
    <property type="project" value="InterPro"/>
</dbReference>
<comment type="caution">
    <text evidence="4">The sequence shown here is derived from an EMBL/GenBank/DDBJ whole genome shotgun (WGS) entry which is preliminary data.</text>
</comment>
<protein>
    <submittedName>
        <fullName evidence="4">Inositol polyphosphate kinase family protein</fullName>
    </submittedName>
</protein>
<dbReference type="InterPro" id="IPR005522">
    <property type="entry name" value="IPK"/>
</dbReference>
<name>A0A941AYI5_9ACTN</name>
<keyword evidence="2 4" id="KW-0418">Kinase</keyword>
<evidence type="ECO:0000313" key="4">
    <source>
        <dbReference type="EMBL" id="MBQ0827499.1"/>
    </source>
</evidence>
<proteinExistence type="predicted"/>
<evidence type="ECO:0000256" key="2">
    <source>
        <dbReference type="ARBA" id="ARBA00022777"/>
    </source>
</evidence>
<keyword evidence="5" id="KW-1185">Reference proteome</keyword>
<feature type="compositionally biased region" description="Low complexity" evidence="3">
    <location>
        <begin position="322"/>
        <end position="345"/>
    </location>
</feature>
<accession>A0A941AYI5</accession>